<name>A0ABN2K666_9ACTN</name>
<evidence type="ECO:0000313" key="3">
    <source>
        <dbReference type="Proteomes" id="UP001500655"/>
    </source>
</evidence>
<keyword evidence="1" id="KW-1133">Transmembrane helix</keyword>
<protein>
    <recommendedName>
        <fullName evidence="4">ATP synthase protein I</fullName>
    </recommendedName>
</protein>
<feature type="transmembrane region" description="Helical" evidence="1">
    <location>
        <begin position="21"/>
        <end position="39"/>
    </location>
</feature>
<organism evidence="2 3">
    <name type="scientific">Luedemannella helvata</name>
    <dbReference type="NCBI Taxonomy" id="349315"/>
    <lineage>
        <taxon>Bacteria</taxon>
        <taxon>Bacillati</taxon>
        <taxon>Actinomycetota</taxon>
        <taxon>Actinomycetes</taxon>
        <taxon>Micromonosporales</taxon>
        <taxon>Micromonosporaceae</taxon>
        <taxon>Luedemannella</taxon>
    </lineage>
</organism>
<feature type="transmembrane region" description="Helical" evidence="1">
    <location>
        <begin position="45"/>
        <end position="66"/>
    </location>
</feature>
<keyword evidence="1" id="KW-0472">Membrane</keyword>
<evidence type="ECO:0000256" key="1">
    <source>
        <dbReference type="SAM" id="Phobius"/>
    </source>
</evidence>
<comment type="caution">
    <text evidence="2">The sequence shown here is derived from an EMBL/GenBank/DDBJ whole genome shotgun (WGS) entry which is preliminary data.</text>
</comment>
<dbReference type="EMBL" id="BAAALS010000008">
    <property type="protein sequence ID" value="GAA1749187.1"/>
    <property type="molecule type" value="Genomic_DNA"/>
</dbReference>
<dbReference type="Proteomes" id="UP001500655">
    <property type="component" value="Unassembled WGS sequence"/>
</dbReference>
<reference evidence="2 3" key="1">
    <citation type="journal article" date="2019" name="Int. J. Syst. Evol. Microbiol.">
        <title>The Global Catalogue of Microorganisms (GCM) 10K type strain sequencing project: providing services to taxonomists for standard genome sequencing and annotation.</title>
        <authorList>
            <consortium name="The Broad Institute Genomics Platform"/>
            <consortium name="The Broad Institute Genome Sequencing Center for Infectious Disease"/>
            <person name="Wu L."/>
            <person name="Ma J."/>
        </authorList>
    </citation>
    <scope>NUCLEOTIDE SEQUENCE [LARGE SCALE GENOMIC DNA]</scope>
    <source>
        <strain evidence="2 3">JCM 13249</strain>
    </source>
</reference>
<evidence type="ECO:0008006" key="4">
    <source>
        <dbReference type="Google" id="ProtNLM"/>
    </source>
</evidence>
<keyword evidence="1" id="KW-0812">Transmembrane</keyword>
<evidence type="ECO:0000313" key="2">
    <source>
        <dbReference type="EMBL" id="GAA1749187.1"/>
    </source>
</evidence>
<accession>A0ABN2K666</accession>
<keyword evidence="3" id="KW-1185">Reference proteome</keyword>
<gene>
    <name evidence="2" type="ORF">GCM10009681_20490</name>
</gene>
<proteinExistence type="predicted"/>
<dbReference type="RefSeq" id="WP_344079296.1">
    <property type="nucleotide sequence ID" value="NZ_BAAALS010000008.1"/>
</dbReference>
<sequence length="73" mass="7522">MAGDKTPPDRDPQGAGAGWTALAYLIGGMLVWGFVGWLVDRWLHTGGIAIAVGLIAGLAGAVYLIARRLGGMT</sequence>